<gene>
    <name evidence="2" type="ORF">BTMF_LOCUS4758</name>
</gene>
<dbReference type="EMBL" id="UZAG01004839">
    <property type="protein sequence ID" value="VDO17254.1"/>
    <property type="molecule type" value="Genomic_DNA"/>
</dbReference>
<reference evidence="4" key="1">
    <citation type="submission" date="2017-02" db="UniProtKB">
        <authorList>
            <consortium name="WormBaseParasite"/>
        </authorList>
    </citation>
    <scope>IDENTIFICATION</scope>
</reference>
<evidence type="ECO:0000313" key="3">
    <source>
        <dbReference type="Proteomes" id="UP000280834"/>
    </source>
</evidence>
<feature type="compositionally biased region" description="Basic and acidic residues" evidence="1">
    <location>
        <begin position="60"/>
        <end position="82"/>
    </location>
</feature>
<dbReference type="WBParaSite" id="BTMF_0000547701-mRNA-1">
    <property type="protein sequence ID" value="BTMF_0000547701-mRNA-1"/>
    <property type="gene ID" value="BTMF_0000547701"/>
</dbReference>
<name>A0A0R3QGH7_9BILA</name>
<evidence type="ECO:0000256" key="1">
    <source>
        <dbReference type="SAM" id="MobiDB-lite"/>
    </source>
</evidence>
<accession>A0A0R3QGH7</accession>
<evidence type="ECO:0000313" key="4">
    <source>
        <dbReference type="WBParaSite" id="BTMF_0000547701-mRNA-1"/>
    </source>
</evidence>
<organism evidence="4">
    <name type="scientific">Brugia timori</name>
    <dbReference type="NCBI Taxonomy" id="42155"/>
    <lineage>
        <taxon>Eukaryota</taxon>
        <taxon>Metazoa</taxon>
        <taxon>Ecdysozoa</taxon>
        <taxon>Nematoda</taxon>
        <taxon>Chromadorea</taxon>
        <taxon>Rhabditida</taxon>
        <taxon>Spirurina</taxon>
        <taxon>Spiruromorpha</taxon>
        <taxon>Filarioidea</taxon>
        <taxon>Onchocercidae</taxon>
        <taxon>Brugia</taxon>
    </lineage>
</organism>
<protein>
    <submittedName>
        <fullName evidence="4">Transcriptional regulator</fullName>
    </submittedName>
</protein>
<feature type="region of interest" description="Disordered" evidence="1">
    <location>
        <begin position="1"/>
        <end position="25"/>
    </location>
</feature>
<evidence type="ECO:0000313" key="2">
    <source>
        <dbReference type="EMBL" id="VDO17254.1"/>
    </source>
</evidence>
<reference evidence="2 3" key="2">
    <citation type="submission" date="2018-11" db="EMBL/GenBank/DDBJ databases">
        <authorList>
            <consortium name="Pathogen Informatics"/>
        </authorList>
    </citation>
    <scope>NUCLEOTIDE SEQUENCE [LARGE SCALE GENOMIC DNA]</scope>
</reference>
<feature type="region of interest" description="Disordered" evidence="1">
    <location>
        <begin position="46"/>
        <end position="90"/>
    </location>
</feature>
<dbReference type="AlphaFoldDB" id="A0A0R3QGH7"/>
<dbReference type="Proteomes" id="UP000280834">
    <property type="component" value="Unassembled WGS sequence"/>
</dbReference>
<sequence length="281" mass="30661">MPEEHRGGAAGSRRQPARRGARDLCAAERRRVRGLLAGAAQVLRRGAPRGDDDLGGTGRSAHEDRDRGDGAARLSGWEERQRAASTHRAGRQRAALAATCSQTIAHIERPRGIEALFRDVGGQHLDVLLGNAVLSLEDLGRDPLGDLPERLRADVAAIDRQDVQGLGDIAHGLVLVPRMLAQRQHVEVRMRRLVDHQRAVALVEQVQCFRHVHDTESGVVLRGIALPDVRADPDLSGFDGARDVTVGARPDPQVVDREVVLRDRPVVFQDLDDMTLHGGVH</sequence>
<proteinExistence type="predicted"/>
<keyword evidence="3" id="KW-1185">Reference proteome</keyword>